<dbReference type="InterPro" id="IPR023485">
    <property type="entry name" value="Ptyr_pPase"/>
</dbReference>
<keyword evidence="3" id="KW-0904">Protein phosphatase</keyword>
<dbReference type="CDD" id="cd16344">
    <property type="entry name" value="LMWPAP"/>
    <property type="match status" value="1"/>
</dbReference>
<comment type="similarity">
    <text evidence="1">Belongs to the low molecular weight phosphotyrosine protein phosphatase family.</text>
</comment>
<evidence type="ECO:0000256" key="2">
    <source>
        <dbReference type="ARBA" id="ARBA00022801"/>
    </source>
</evidence>
<dbReference type="InterPro" id="IPR017867">
    <property type="entry name" value="Tyr_phospatase_low_mol_wt"/>
</dbReference>
<dbReference type="PRINTS" id="PR00719">
    <property type="entry name" value="LMWPTPASE"/>
</dbReference>
<sequence length="183" mass="19951">MSPRRAPIDSRSPRLLSLERMSASDLTFRVLFVCTGNTCRSPMAAAFLRHALGADASRVTVESAGTAAWEGQPATQPSIEVAGRDGVDLSGHRSQRVTPALVRAADLILVMEHGHVAAVRTLGGDPGRTHVLSEWPPPGEPDLPISDPFGASREAYEECWRRIAHHVERVMPFLQEELRARSV</sequence>
<gene>
    <name evidence="6" type="ORF">E6K78_00585</name>
</gene>
<comment type="caution">
    <text evidence="6">The sequence shown here is derived from an EMBL/GenBank/DDBJ whole genome shotgun (WGS) entry which is preliminary data.</text>
</comment>
<evidence type="ECO:0000256" key="4">
    <source>
        <dbReference type="PIRSR" id="PIRSR617867-1"/>
    </source>
</evidence>
<dbReference type="AlphaFoldDB" id="A0A538TYD6"/>
<feature type="active site" evidence="4">
    <location>
        <position position="40"/>
    </location>
</feature>
<proteinExistence type="inferred from homology"/>
<accession>A0A538TYD6</accession>
<name>A0A538TYD6_UNCEI</name>
<evidence type="ECO:0000259" key="5">
    <source>
        <dbReference type="SMART" id="SM00226"/>
    </source>
</evidence>
<dbReference type="PANTHER" id="PTHR11717:SF31">
    <property type="entry name" value="LOW MOLECULAR WEIGHT PROTEIN-TYROSINE-PHOSPHATASE ETP-RELATED"/>
    <property type="match status" value="1"/>
</dbReference>
<dbReference type="SMART" id="SM00226">
    <property type="entry name" value="LMWPc"/>
    <property type="match status" value="1"/>
</dbReference>
<keyword evidence="2" id="KW-0378">Hydrolase</keyword>
<dbReference type="EMBL" id="VBOY01000006">
    <property type="protein sequence ID" value="TMQ68652.1"/>
    <property type="molecule type" value="Genomic_DNA"/>
</dbReference>
<dbReference type="Gene3D" id="3.40.50.2300">
    <property type="match status" value="1"/>
</dbReference>
<dbReference type="Pfam" id="PF01451">
    <property type="entry name" value="LMWPc"/>
    <property type="match status" value="1"/>
</dbReference>
<evidence type="ECO:0000256" key="1">
    <source>
        <dbReference type="ARBA" id="ARBA00011063"/>
    </source>
</evidence>
<protein>
    <submittedName>
        <fullName evidence="6">Low molecular weight protein arginine phosphatase</fullName>
    </submittedName>
</protein>
<feature type="domain" description="Phosphotyrosine protein phosphatase I" evidence="5">
    <location>
        <begin position="28"/>
        <end position="176"/>
    </location>
</feature>
<dbReference type="GO" id="GO:0004725">
    <property type="term" value="F:protein tyrosine phosphatase activity"/>
    <property type="evidence" value="ECO:0007669"/>
    <property type="project" value="InterPro"/>
</dbReference>
<evidence type="ECO:0000256" key="3">
    <source>
        <dbReference type="ARBA" id="ARBA00022912"/>
    </source>
</evidence>
<evidence type="ECO:0000313" key="6">
    <source>
        <dbReference type="EMBL" id="TMQ68652.1"/>
    </source>
</evidence>
<feature type="active site" description="Nucleophile" evidence="4">
    <location>
        <position position="34"/>
    </location>
</feature>
<dbReference type="InterPro" id="IPR036196">
    <property type="entry name" value="Ptyr_pPase_sf"/>
</dbReference>
<evidence type="ECO:0000313" key="7">
    <source>
        <dbReference type="Proteomes" id="UP000316609"/>
    </source>
</evidence>
<dbReference type="Proteomes" id="UP000316609">
    <property type="component" value="Unassembled WGS sequence"/>
</dbReference>
<organism evidence="6 7">
    <name type="scientific">Eiseniibacteriota bacterium</name>
    <dbReference type="NCBI Taxonomy" id="2212470"/>
    <lineage>
        <taxon>Bacteria</taxon>
        <taxon>Candidatus Eiseniibacteriota</taxon>
    </lineage>
</organism>
<feature type="active site" description="Proton donor" evidence="4">
    <location>
        <position position="147"/>
    </location>
</feature>
<dbReference type="InterPro" id="IPR050438">
    <property type="entry name" value="LMW_PTPase"/>
</dbReference>
<dbReference type="SUPFAM" id="SSF52788">
    <property type="entry name" value="Phosphotyrosine protein phosphatases I"/>
    <property type="match status" value="1"/>
</dbReference>
<dbReference type="PANTHER" id="PTHR11717">
    <property type="entry name" value="LOW MOLECULAR WEIGHT PROTEIN TYROSINE PHOSPHATASE"/>
    <property type="match status" value="1"/>
</dbReference>
<reference evidence="6 7" key="1">
    <citation type="journal article" date="2019" name="Nat. Microbiol.">
        <title>Mediterranean grassland soil C-N compound turnover is dependent on rainfall and depth, and is mediated by genomically divergent microorganisms.</title>
        <authorList>
            <person name="Diamond S."/>
            <person name="Andeer P.F."/>
            <person name="Li Z."/>
            <person name="Crits-Christoph A."/>
            <person name="Burstein D."/>
            <person name="Anantharaman K."/>
            <person name="Lane K.R."/>
            <person name="Thomas B.C."/>
            <person name="Pan C."/>
            <person name="Northen T.R."/>
            <person name="Banfield J.F."/>
        </authorList>
    </citation>
    <scope>NUCLEOTIDE SEQUENCE [LARGE SCALE GENOMIC DNA]</scope>
    <source>
        <strain evidence="6">WS_8</strain>
    </source>
</reference>